<dbReference type="AlphaFoldDB" id="A0A420WN07"/>
<feature type="transmembrane region" description="Helical" evidence="9">
    <location>
        <begin position="132"/>
        <end position="151"/>
    </location>
</feature>
<feature type="transmembrane region" description="Helical" evidence="9">
    <location>
        <begin position="87"/>
        <end position="112"/>
    </location>
</feature>
<keyword evidence="4 9" id="KW-0997">Cell inner membrane</keyword>
<comment type="subcellular location">
    <subcellularLocation>
        <location evidence="1 9">Cell inner membrane</location>
        <topology evidence="1 9">Multi-pass membrane protein</topology>
    </subcellularLocation>
</comment>
<evidence type="ECO:0000256" key="4">
    <source>
        <dbReference type="ARBA" id="ARBA00022519"/>
    </source>
</evidence>
<evidence type="ECO:0000256" key="8">
    <source>
        <dbReference type="ARBA" id="ARBA00038436"/>
    </source>
</evidence>
<dbReference type="RefSeq" id="WP_244922184.1">
    <property type="nucleotide sequence ID" value="NZ_RBIG01000001.1"/>
</dbReference>
<feature type="transmembrane region" description="Helical" evidence="9">
    <location>
        <begin position="43"/>
        <end position="66"/>
    </location>
</feature>
<keyword evidence="6 9" id="KW-1133">Transmembrane helix</keyword>
<evidence type="ECO:0000256" key="2">
    <source>
        <dbReference type="ARBA" id="ARBA00022448"/>
    </source>
</evidence>
<name>A0A420WN07_9PROT</name>
<dbReference type="Pfam" id="PF04290">
    <property type="entry name" value="DctQ"/>
    <property type="match status" value="1"/>
</dbReference>
<keyword evidence="2 9" id="KW-0813">Transport</keyword>
<feature type="domain" description="Tripartite ATP-independent periplasmic transporters DctQ component" evidence="10">
    <location>
        <begin position="25"/>
        <end position="157"/>
    </location>
</feature>
<organism evidence="11 12">
    <name type="scientific">Oceanibaculum indicum</name>
    <dbReference type="NCBI Taxonomy" id="526216"/>
    <lineage>
        <taxon>Bacteria</taxon>
        <taxon>Pseudomonadati</taxon>
        <taxon>Pseudomonadota</taxon>
        <taxon>Alphaproteobacteria</taxon>
        <taxon>Rhodospirillales</taxon>
        <taxon>Oceanibaculaceae</taxon>
        <taxon>Oceanibaculum</taxon>
    </lineage>
</organism>
<accession>A0A420WN07</accession>
<keyword evidence="7 9" id="KW-0472">Membrane</keyword>
<evidence type="ECO:0000256" key="3">
    <source>
        <dbReference type="ARBA" id="ARBA00022475"/>
    </source>
</evidence>
<evidence type="ECO:0000256" key="9">
    <source>
        <dbReference type="RuleBase" id="RU369079"/>
    </source>
</evidence>
<dbReference type="GO" id="GO:0005886">
    <property type="term" value="C:plasma membrane"/>
    <property type="evidence" value="ECO:0007669"/>
    <property type="project" value="UniProtKB-SubCell"/>
</dbReference>
<keyword evidence="5 9" id="KW-0812">Transmembrane</keyword>
<evidence type="ECO:0000256" key="5">
    <source>
        <dbReference type="ARBA" id="ARBA00022692"/>
    </source>
</evidence>
<feature type="transmembrane region" description="Helical" evidence="9">
    <location>
        <begin position="12"/>
        <end position="31"/>
    </location>
</feature>
<dbReference type="PANTHER" id="PTHR35011">
    <property type="entry name" value="2,3-DIKETO-L-GULONATE TRAP TRANSPORTER SMALL PERMEASE PROTEIN YIAM"/>
    <property type="match status" value="1"/>
</dbReference>
<comment type="subunit">
    <text evidence="9">The complex comprises the extracytoplasmic solute receptor protein and the two transmembrane proteins.</text>
</comment>
<evidence type="ECO:0000313" key="11">
    <source>
        <dbReference type="EMBL" id="RKQ72369.1"/>
    </source>
</evidence>
<evidence type="ECO:0000256" key="1">
    <source>
        <dbReference type="ARBA" id="ARBA00004429"/>
    </source>
</evidence>
<gene>
    <name evidence="11" type="ORF">BCL74_0133</name>
</gene>
<dbReference type="InterPro" id="IPR055348">
    <property type="entry name" value="DctQ"/>
</dbReference>
<dbReference type="Proteomes" id="UP000277424">
    <property type="component" value="Unassembled WGS sequence"/>
</dbReference>
<dbReference type="GO" id="GO:0022857">
    <property type="term" value="F:transmembrane transporter activity"/>
    <property type="evidence" value="ECO:0007669"/>
    <property type="project" value="UniProtKB-UniRule"/>
</dbReference>
<evidence type="ECO:0000259" key="10">
    <source>
        <dbReference type="Pfam" id="PF04290"/>
    </source>
</evidence>
<reference evidence="11 12" key="1">
    <citation type="submission" date="2018-10" db="EMBL/GenBank/DDBJ databases">
        <title>Comparative analysis of microorganisms from saline springs in Andes Mountain Range, Colombia.</title>
        <authorList>
            <person name="Rubin E."/>
        </authorList>
    </citation>
    <scope>NUCLEOTIDE SEQUENCE [LARGE SCALE GENOMIC DNA]</scope>
    <source>
        <strain evidence="11 12">USBA 36</strain>
    </source>
</reference>
<protein>
    <recommendedName>
        <fullName evidence="9">TRAP transporter small permease protein</fullName>
    </recommendedName>
</protein>
<proteinExistence type="inferred from homology"/>
<keyword evidence="3" id="KW-1003">Cell membrane</keyword>
<comment type="caution">
    <text evidence="11">The sequence shown here is derived from an EMBL/GenBank/DDBJ whole genome shotgun (WGS) entry which is preliminary data.</text>
</comment>
<dbReference type="InterPro" id="IPR007387">
    <property type="entry name" value="TRAP_DctQ"/>
</dbReference>
<evidence type="ECO:0000313" key="12">
    <source>
        <dbReference type="Proteomes" id="UP000277424"/>
    </source>
</evidence>
<dbReference type="EMBL" id="RBIG01000001">
    <property type="protein sequence ID" value="RKQ72369.1"/>
    <property type="molecule type" value="Genomic_DNA"/>
</dbReference>
<sequence>MRLLRTLERVTDAAAVIGVILIIPLILAMVYEVMSRYLFSAPTFWAYELGYMMMGAIFMLGMAHALKVRQHVTVDVLHGNLPPRGKALVNVIGYCFFIPCVAWLTWGLWGYLVRAYVSGEGTGQSAWNPQIWPYRVVLVVGFAVFLLQVLIEFAKNLQALFASDATDSRS</sequence>
<comment type="function">
    <text evidence="9">Part of the tripartite ATP-independent periplasmic (TRAP) transport system.</text>
</comment>
<comment type="similarity">
    <text evidence="8 9">Belongs to the TRAP transporter small permease family.</text>
</comment>
<evidence type="ECO:0000256" key="6">
    <source>
        <dbReference type="ARBA" id="ARBA00022989"/>
    </source>
</evidence>
<evidence type="ECO:0000256" key="7">
    <source>
        <dbReference type="ARBA" id="ARBA00023136"/>
    </source>
</evidence>